<name>A0ABV6LQP8_9BACI</name>
<dbReference type="PRINTS" id="PR00039">
    <property type="entry name" value="HTHLYSR"/>
</dbReference>
<evidence type="ECO:0000259" key="5">
    <source>
        <dbReference type="PROSITE" id="PS50931"/>
    </source>
</evidence>
<dbReference type="Gene3D" id="3.40.190.290">
    <property type="match status" value="1"/>
</dbReference>
<dbReference type="EMBL" id="JBHLTP010000011">
    <property type="protein sequence ID" value="MFC0524735.1"/>
    <property type="molecule type" value="Genomic_DNA"/>
</dbReference>
<dbReference type="InterPro" id="IPR000847">
    <property type="entry name" value="LysR_HTH_N"/>
</dbReference>
<gene>
    <name evidence="6" type="ORF">ACFFGV_14250</name>
</gene>
<proteinExistence type="inferred from homology"/>
<dbReference type="Pfam" id="PF03466">
    <property type="entry name" value="LysR_substrate"/>
    <property type="match status" value="1"/>
</dbReference>
<dbReference type="InterPro" id="IPR036388">
    <property type="entry name" value="WH-like_DNA-bd_sf"/>
</dbReference>
<dbReference type="SUPFAM" id="SSF53850">
    <property type="entry name" value="Periplasmic binding protein-like II"/>
    <property type="match status" value="1"/>
</dbReference>
<protein>
    <submittedName>
        <fullName evidence="6">Selenium metabolism-associated LysR family transcriptional regulator</fullName>
    </submittedName>
</protein>
<comment type="caution">
    <text evidence="6">The sequence shown here is derived from an EMBL/GenBank/DDBJ whole genome shotgun (WGS) entry which is preliminary data.</text>
</comment>
<sequence length="315" mass="35901">MLLNFTQLEIFHTAAIKKNFSETAKTLHMSQPSVSMYIQQLEESLNTVLFKRTTKKIYLTPAGELLFQSAEAILNKVHDTRKQLQQLSESIHGNLIIGASLTIGEHILPYLFGAFKQQYPDVTIVLKIYNSEQIIKKLDNGEIHLGFIESMISYPEFVQEPFMEDELVIISSCTKPWTKNEYITPEQLFSIPFIIREKGSGTRQVMEETLKQNQLNPAKLQTILELENTESIKSAVESGMGISILSKAAVQKELTLPSLHQLSIDDITLQRSLYSIYKKHQIPLSGEAFLQFVQEHITDDRLPFNHFSPSPIPHQ</sequence>
<dbReference type="PANTHER" id="PTHR30126:SF39">
    <property type="entry name" value="HTH-TYPE TRANSCRIPTIONAL REGULATOR CYSL"/>
    <property type="match status" value="1"/>
</dbReference>
<dbReference type="SUPFAM" id="SSF46785">
    <property type="entry name" value="Winged helix' DNA-binding domain"/>
    <property type="match status" value="1"/>
</dbReference>
<dbReference type="InterPro" id="IPR036390">
    <property type="entry name" value="WH_DNA-bd_sf"/>
</dbReference>
<dbReference type="InterPro" id="IPR047788">
    <property type="entry name" value="LysR-like_Sec_metab"/>
</dbReference>
<feature type="domain" description="HTH lysR-type" evidence="5">
    <location>
        <begin position="3"/>
        <end position="60"/>
    </location>
</feature>
<dbReference type="PROSITE" id="PS50931">
    <property type="entry name" value="HTH_LYSR"/>
    <property type="match status" value="1"/>
</dbReference>
<organism evidence="6 7">
    <name type="scientific">Pontibacillus salicampi</name>
    <dbReference type="NCBI Taxonomy" id="1449801"/>
    <lineage>
        <taxon>Bacteria</taxon>
        <taxon>Bacillati</taxon>
        <taxon>Bacillota</taxon>
        <taxon>Bacilli</taxon>
        <taxon>Bacillales</taxon>
        <taxon>Bacillaceae</taxon>
        <taxon>Pontibacillus</taxon>
    </lineage>
</organism>
<dbReference type="PANTHER" id="PTHR30126">
    <property type="entry name" value="HTH-TYPE TRANSCRIPTIONAL REGULATOR"/>
    <property type="match status" value="1"/>
</dbReference>
<reference evidence="6 7" key="1">
    <citation type="submission" date="2024-09" db="EMBL/GenBank/DDBJ databases">
        <authorList>
            <person name="Sun Q."/>
            <person name="Mori K."/>
        </authorList>
    </citation>
    <scope>NUCLEOTIDE SEQUENCE [LARGE SCALE GENOMIC DNA]</scope>
    <source>
        <strain evidence="6 7">NCAIM B.02529</strain>
    </source>
</reference>
<keyword evidence="4" id="KW-0804">Transcription</keyword>
<dbReference type="Gene3D" id="1.10.10.10">
    <property type="entry name" value="Winged helix-like DNA-binding domain superfamily/Winged helix DNA-binding domain"/>
    <property type="match status" value="1"/>
</dbReference>
<dbReference type="NCBIfam" id="NF040786">
    <property type="entry name" value="LysR_Sec_metab"/>
    <property type="match status" value="1"/>
</dbReference>
<dbReference type="Pfam" id="PF00126">
    <property type="entry name" value="HTH_1"/>
    <property type="match status" value="1"/>
</dbReference>
<evidence type="ECO:0000256" key="2">
    <source>
        <dbReference type="ARBA" id="ARBA00023015"/>
    </source>
</evidence>
<evidence type="ECO:0000313" key="6">
    <source>
        <dbReference type="EMBL" id="MFC0524735.1"/>
    </source>
</evidence>
<dbReference type="CDD" id="cd08420">
    <property type="entry name" value="PBP2_CysL_like"/>
    <property type="match status" value="1"/>
</dbReference>
<evidence type="ECO:0000256" key="1">
    <source>
        <dbReference type="ARBA" id="ARBA00009437"/>
    </source>
</evidence>
<dbReference type="InterPro" id="IPR005119">
    <property type="entry name" value="LysR_subst-bd"/>
</dbReference>
<keyword evidence="2" id="KW-0805">Transcription regulation</keyword>
<keyword evidence="7" id="KW-1185">Reference proteome</keyword>
<accession>A0ABV6LQP8</accession>
<evidence type="ECO:0000256" key="4">
    <source>
        <dbReference type="ARBA" id="ARBA00023163"/>
    </source>
</evidence>
<keyword evidence="3" id="KW-0238">DNA-binding</keyword>
<evidence type="ECO:0000256" key="3">
    <source>
        <dbReference type="ARBA" id="ARBA00023125"/>
    </source>
</evidence>
<evidence type="ECO:0000313" key="7">
    <source>
        <dbReference type="Proteomes" id="UP001589836"/>
    </source>
</evidence>
<dbReference type="Proteomes" id="UP001589836">
    <property type="component" value="Unassembled WGS sequence"/>
</dbReference>
<comment type="similarity">
    <text evidence="1">Belongs to the LysR transcriptional regulatory family.</text>
</comment>